<dbReference type="EMBL" id="CP036281">
    <property type="protein sequence ID" value="QDU82510.1"/>
    <property type="molecule type" value="Genomic_DNA"/>
</dbReference>
<evidence type="ECO:0000313" key="1">
    <source>
        <dbReference type="EMBL" id="QDU82510.1"/>
    </source>
</evidence>
<dbReference type="RefSeq" id="WP_144998774.1">
    <property type="nucleotide sequence ID" value="NZ_CP036281.1"/>
</dbReference>
<dbReference type="AlphaFoldDB" id="A0A518CTF1"/>
<dbReference type="Proteomes" id="UP000317178">
    <property type="component" value="Chromosome"/>
</dbReference>
<sequence length="232" mass="27081">MTLKDISVTPAKEIDGVSGKEFRRDFIHVSDASLMHYVDHLRREKLDTGNIRKVNILIFNKTHSLPSKESIHDYGLGILEFFWTIDLTAYFSSSQYEKKRIILASMIQAMEWLSSIYDWDTKSIQAAYQKCIDEDMKYIRFSKTNYVHPTKKYNVRILYDVEPEITSFYAVLFGYQSKKELQRVILGTTASNWGCLLQLKEQAGWVDEGKFTMMVRKGNGIYWEADFSNFIS</sequence>
<dbReference type="KEGG" id="plon:Pla110_42680"/>
<protein>
    <submittedName>
        <fullName evidence="1">Uncharacterized protein</fullName>
    </submittedName>
</protein>
<evidence type="ECO:0000313" key="2">
    <source>
        <dbReference type="Proteomes" id="UP000317178"/>
    </source>
</evidence>
<organism evidence="1 2">
    <name type="scientific">Polystyrenella longa</name>
    <dbReference type="NCBI Taxonomy" id="2528007"/>
    <lineage>
        <taxon>Bacteria</taxon>
        <taxon>Pseudomonadati</taxon>
        <taxon>Planctomycetota</taxon>
        <taxon>Planctomycetia</taxon>
        <taxon>Planctomycetales</taxon>
        <taxon>Planctomycetaceae</taxon>
        <taxon>Polystyrenella</taxon>
    </lineage>
</organism>
<keyword evidence="2" id="KW-1185">Reference proteome</keyword>
<accession>A0A518CTF1</accession>
<name>A0A518CTF1_9PLAN</name>
<reference evidence="1 2" key="1">
    <citation type="submission" date="2019-02" db="EMBL/GenBank/DDBJ databases">
        <title>Deep-cultivation of Planctomycetes and their phenomic and genomic characterization uncovers novel biology.</title>
        <authorList>
            <person name="Wiegand S."/>
            <person name="Jogler M."/>
            <person name="Boedeker C."/>
            <person name="Pinto D."/>
            <person name="Vollmers J."/>
            <person name="Rivas-Marin E."/>
            <person name="Kohn T."/>
            <person name="Peeters S.H."/>
            <person name="Heuer A."/>
            <person name="Rast P."/>
            <person name="Oberbeckmann S."/>
            <person name="Bunk B."/>
            <person name="Jeske O."/>
            <person name="Meyerdierks A."/>
            <person name="Storesund J.E."/>
            <person name="Kallscheuer N."/>
            <person name="Luecker S."/>
            <person name="Lage O.M."/>
            <person name="Pohl T."/>
            <person name="Merkel B.J."/>
            <person name="Hornburger P."/>
            <person name="Mueller R.-W."/>
            <person name="Bruemmer F."/>
            <person name="Labrenz M."/>
            <person name="Spormann A.M."/>
            <person name="Op den Camp H."/>
            <person name="Overmann J."/>
            <person name="Amann R."/>
            <person name="Jetten M.S.M."/>
            <person name="Mascher T."/>
            <person name="Medema M.H."/>
            <person name="Devos D.P."/>
            <person name="Kaster A.-K."/>
            <person name="Ovreas L."/>
            <person name="Rohde M."/>
            <person name="Galperin M.Y."/>
            <person name="Jogler C."/>
        </authorList>
    </citation>
    <scope>NUCLEOTIDE SEQUENCE [LARGE SCALE GENOMIC DNA]</scope>
    <source>
        <strain evidence="1 2">Pla110</strain>
    </source>
</reference>
<proteinExistence type="predicted"/>
<gene>
    <name evidence="1" type="ORF">Pla110_42680</name>
</gene>